<dbReference type="CDD" id="cd07109">
    <property type="entry name" value="ALDH_AAS00426"/>
    <property type="match status" value="1"/>
</dbReference>
<evidence type="ECO:0000256" key="1">
    <source>
        <dbReference type="ARBA" id="ARBA00009986"/>
    </source>
</evidence>
<protein>
    <submittedName>
        <fullName evidence="6">Aldehyde dehydrogenase family protein</fullName>
    </submittedName>
</protein>
<dbReference type="RefSeq" id="WP_327788093.1">
    <property type="nucleotide sequence ID" value="NZ_JARGEQ010000040.1"/>
</dbReference>
<dbReference type="PROSITE" id="PS00070">
    <property type="entry name" value="ALDEHYDE_DEHYDR_CYS"/>
    <property type="match status" value="1"/>
</dbReference>
<feature type="active site" evidence="3">
    <location>
        <position position="248"/>
    </location>
</feature>
<dbReference type="InterPro" id="IPR016162">
    <property type="entry name" value="Ald_DH_N"/>
</dbReference>
<dbReference type="InterPro" id="IPR016160">
    <property type="entry name" value="Ald_DH_CS_CYS"/>
</dbReference>
<evidence type="ECO:0000256" key="3">
    <source>
        <dbReference type="PROSITE-ProRule" id="PRU10007"/>
    </source>
</evidence>
<dbReference type="Gene3D" id="3.40.309.10">
    <property type="entry name" value="Aldehyde Dehydrogenase, Chain A, domain 2"/>
    <property type="match status" value="1"/>
</dbReference>
<gene>
    <name evidence="6" type="ORF">PZ740_04650</name>
</gene>
<evidence type="ECO:0000313" key="6">
    <source>
        <dbReference type="EMBL" id="MDF1585675.1"/>
    </source>
</evidence>
<keyword evidence="7" id="KW-1185">Reference proteome</keyword>
<dbReference type="SUPFAM" id="SSF53720">
    <property type="entry name" value="ALDH-like"/>
    <property type="match status" value="1"/>
</dbReference>
<proteinExistence type="inferred from homology"/>
<comment type="similarity">
    <text evidence="1 4">Belongs to the aldehyde dehydrogenase family.</text>
</comment>
<dbReference type="InterPro" id="IPR016163">
    <property type="entry name" value="Ald_DH_C"/>
</dbReference>
<feature type="domain" description="Aldehyde dehydrogenase" evidence="5">
    <location>
        <begin position="12"/>
        <end position="474"/>
    </location>
</feature>
<dbReference type="InterPro" id="IPR015590">
    <property type="entry name" value="Aldehyde_DH_dom"/>
</dbReference>
<reference evidence="6 7" key="1">
    <citation type="submission" date="2023-03" db="EMBL/GenBank/DDBJ databases">
        <title>YIM 152171 draft genome.</title>
        <authorList>
            <person name="Yang Z."/>
        </authorList>
    </citation>
    <scope>NUCLEOTIDE SEQUENCE [LARGE SCALE GENOMIC DNA]</scope>
    <source>
        <strain evidence="6 7">YIM 152171</strain>
    </source>
</reference>
<name>A0AAP3XQU3_9PROT</name>
<comment type="caution">
    <text evidence="6">The sequence shown here is derived from an EMBL/GenBank/DDBJ whole genome shotgun (WGS) entry which is preliminary data.</text>
</comment>
<dbReference type="InterPro" id="IPR016161">
    <property type="entry name" value="Ald_DH/histidinol_DH"/>
</dbReference>
<dbReference type="PROSITE" id="PS00687">
    <property type="entry name" value="ALDEHYDE_DEHYDR_GLU"/>
    <property type="match status" value="1"/>
</dbReference>
<evidence type="ECO:0000256" key="4">
    <source>
        <dbReference type="RuleBase" id="RU003345"/>
    </source>
</evidence>
<dbReference type="Proteomes" id="UP001301140">
    <property type="component" value="Unassembled WGS sequence"/>
</dbReference>
<dbReference type="Gene3D" id="3.40.605.10">
    <property type="entry name" value="Aldehyde Dehydrogenase, Chain A, domain 1"/>
    <property type="match status" value="1"/>
</dbReference>
<sequence length="479" mass="50643">MRTYQNLVGGRWQAARSGETIEMVCPSDGKVYAAIARSRAEDVDEAVAAARAVFEGAWGRTPAVERGRLLHKLGVAVLEHHEELAQLEARDTGKPLSQARGDITATARYFEFYGAAADKLHGEQIPFLEGYTVFTTREPLGVTGHIVPWNYPAQIFGRSVGASLAGGNACVAKPAEDACLTLLRIAELALEVGFPEGALNVVTGLGEEAGAPLAGHPDIDFVSFTGSPEVGTLVQQAAARNHIGCTLELGGKSPQVIFADADFDALVPVVVNAIVQNGGQTCSAGSRVLIEESVYDEVTGRIAERFAQVRVGSHEMDLDLGALINAKQAQRVQGFIDRAEAEGLPVLARGQLAEGLPEGGFYVRPALFGQVPRSNSLACEEVFGPVLAAFPFADEADAVALANGGPFGLVSGVWTRDAGRAMRMARAMRTGQVFVNGYGAAGGIELPFGGFKHSGHGREKGFEGLYEFTATKTIVLRHG</sequence>
<dbReference type="Pfam" id="PF00171">
    <property type="entry name" value="Aldedh"/>
    <property type="match status" value="1"/>
</dbReference>
<dbReference type="PANTHER" id="PTHR11699">
    <property type="entry name" value="ALDEHYDE DEHYDROGENASE-RELATED"/>
    <property type="match status" value="1"/>
</dbReference>
<dbReference type="FunFam" id="3.40.605.10:FF:000007">
    <property type="entry name" value="NAD/NADP-dependent betaine aldehyde dehydrogenase"/>
    <property type="match status" value="1"/>
</dbReference>
<dbReference type="InterPro" id="IPR029510">
    <property type="entry name" value="Ald_DH_CS_GLU"/>
</dbReference>
<dbReference type="AlphaFoldDB" id="A0AAP3XQU3"/>
<accession>A0AAP3XQU3</accession>
<evidence type="ECO:0000313" key="7">
    <source>
        <dbReference type="Proteomes" id="UP001301140"/>
    </source>
</evidence>
<organism evidence="6 7">
    <name type="scientific">Marinimicrococcus flavescens</name>
    <dbReference type="NCBI Taxonomy" id="3031815"/>
    <lineage>
        <taxon>Bacteria</taxon>
        <taxon>Pseudomonadati</taxon>
        <taxon>Pseudomonadota</taxon>
        <taxon>Alphaproteobacteria</taxon>
        <taxon>Geminicoccales</taxon>
        <taxon>Geminicoccaceae</taxon>
        <taxon>Marinimicrococcus</taxon>
    </lineage>
</organism>
<dbReference type="EMBL" id="JARGEQ010000040">
    <property type="protein sequence ID" value="MDF1585675.1"/>
    <property type="molecule type" value="Genomic_DNA"/>
</dbReference>
<keyword evidence="2 4" id="KW-0560">Oxidoreductase</keyword>
<evidence type="ECO:0000259" key="5">
    <source>
        <dbReference type="Pfam" id="PF00171"/>
    </source>
</evidence>
<dbReference type="GO" id="GO:0016620">
    <property type="term" value="F:oxidoreductase activity, acting on the aldehyde or oxo group of donors, NAD or NADP as acceptor"/>
    <property type="evidence" value="ECO:0007669"/>
    <property type="project" value="InterPro"/>
</dbReference>
<evidence type="ECO:0000256" key="2">
    <source>
        <dbReference type="ARBA" id="ARBA00023002"/>
    </source>
</evidence>